<evidence type="ECO:0000256" key="3">
    <source>
        <dbReference type="SAM" id="Phobius"/>
    </source>
</evidence>
<dbReference type="WBParaSite" id="SSTP_0001136600.1">
    <property type="protein sequence ID" value="SSTP_0001136600.1"/>
    <property type="gene ID" value="SSTP_0001136600"/>
</dbReference>
<evidence type="ECO:0000313" key="6">
    <source>
        <dbReference type="Proteomes" id="UP000035681"/>
    </source>
</evidence>
<comment type="similarity">
    <text evidence="1">Belongs to the type-B carboxylesterase/lipase family.</text>
</comment>
<keyword evidence="2 4" id="KW-0732">Signal</keyword>
<evidence type="ECO:0000313" key="7">
    <source>
        <dbReference type="WBParaSite" id="SSTP_0001136600.1"/>
    </source>
</evidence>
<proteinExistence type="inferred from homology"/>
<dbReference type="Gene3D" id="3.40.50.1820">
    <property type="entry name" value="alpha/beta hydrolase"/>
    <property type="match status" value="1"/>
</dbReference>
<dbReference type="SUPFAM" id="SSF53474">
    <property type="entry name" value="alpha/beta-Hydrolases"/>
    <property type="match status" value="1"/>
</dbReference>
<evidence type="ECO:0000256" key="2">
    <source>
        <dbReference type="ARBA" id="ARBA00022729"/>
    </source>
</evidence>
<dbReference type="Proteomes" id="UP000035681">
    <property type="component" value="Unplaced"/>
</dbReference>
<feature type="chain" id="PRO_5005328589" evidence="4">
    <location>
        <begin position="20"/>
        <end position="717"/>
    </location>
</feature>
<dbReference type="ESTHER" id="strer-a0a0k0epi2">
    <property type="family name" value="Gliotactin"/>
</dbReference>
<evidence type="ECO:0000313" key="8">
    <source>
        <dbReference type="WBParaSite" id="TCONS_00001515.p1"/>
    </source>
</evidence>
<reference evidence="7" key="1">
    <citation type="submission" date="2015-08" db="UniProtKB">
        <authorList>
            <consortium name="WormBaseParasite"/>
        </authorList>
    </citation>
    <scope>IDENTIFICATION</scope>
</reference>
<dbReference type="InterPro" id="IPR029058">
    <property type="entry name" value="AB_hydrolase_fold"/>
</dbReference>
<evidence type="ECO:0000256" key="4">
    <source>
        <dbReference type="SAM" id="SignalP"/>
    </source>
</evidence>
<accession>A0A0K0EPI2</accession>
<dbReference type="SMR" id="A0A0K0EPI2"/>
<dbReference type="WBParaSite" id="TCONS_00001515.p1">
    <property type="protein sequence ID" value="TCONS_00001515.p1"/>
    <property type="gene ID" value="XLOC_001394"/>
</dbReference>
<dbReference type="InterPro" id="IPR051093">
    <property type="entry name" value="Neuroligin/BSAL"/>
</dbReference>
<dbReference type="STRING" id="6248.A0A0K0EPI2"/>
<dbReference type="InterPro" id="IPR019819">
    <property type="entry name" value="Carboxylesterase_B_CS"/>
</dbReference>
<protein>
    <submittedName>
        <fullName evidence="7 8">COesterase domain-containing protein</fullName>
    </submittedName>
</protein>
<dbReference type="Pfam" id="PF00135">
    <property type="entry name" value="COesterase"/>
    <property type="match status" value="1"/>
</dbReference>
<feature type="domain" description="Carboxylesterase type B" evidence="5">
    <location>
        <begin position="97"/>
        <end position="606"/>
    </location>
</feature>
<feature type="transmembrane region" description="Helical" evidence="3">
    <location>
        <begin position="654"/>
        <end position="682"/>
    </location>
</feature>
<evidence type="ECO:0000256" key="1">
    <source>
        <dbReference type="ARBA" id="ARBA00005964"/>
    </source>
</evidence>
<keyword evidence="3" id="KW-0812">Transmembrane</keyword>
<organism evidence="7">
    <name type="scientific">Strongyloides stercoralis</name>
    <name type="common">Threadworm</name>
    <dbReference type="NCBI Taxonomy" id="6248"/>
    <lineage>
        <taxon>Eukaryota</taxon>
        <taxon>Metazoa</taxon>
        <taxon>Ecdysozoa</taxon>
        <taxon>Nematoda</taxon>
        <taxon>Chromadorea</taxon>
        <taxon>Rhabditida</taxon>
        <taxon>Tylenchina</taxon>
        <taxon>Panagrolaimomorpha</taxon>
        <taxon>Strongyloidoidea</taxon>
        <taxon>Strongyloididae</taxon>
        <taxon>Strongyloides</taxon>
    </lineage>
</organism>
<evidence type="ECO:0000259" key="5">
    <source>
        <dbReference type="Pfam" id="PF00135"/>
    </source>
</evidence>
<feature type="signal peptide" evidence="4">
    <location>
        <begin position="1"/>
        <end position="19"/>
    </location>
</feature>
<keyword evidence="3" id="KW-0472">Membrane</keyword>
<keyword evidence="6" id="KW-1185">Reference proteome</keyword>
<dbReference type="AlphaFoldDB" id="A0A0K0EPI2"/>
<dbReference type="InterPro" id="IPR002018">
    <property type="entry name" value="CarbesteraseB"/>
</dbReference>
<dbReference type="PANTHER" id="PTHR43903">
    <property type="entry name" value="NEUROLIGIN"/>
    <property type="match status" value="1"/>
</dbReference>
<keyword evidence="3" id="KW-1133">Transmembrane helix</keyword>
<dbReference type="PROSITE" id="PS00941">
    <property type="entry name" value="CARBOXYLESTERASE_B_2"/>
    <property type="match status" value="1"/>
</dbReference>
<sequence>MIYFFIIIILFNIIISVKGQYVERTRSYDIWNPFGTTTTRRPGQRLKEDEIIVVLTIGQIIGKKHLLKDLPWTPNKDELDSVPIDRLYPDPDRLPLKNNVTIFSFLGVPYAEPPINNRRFKPPQIITQLPTTDPFTAFEYGASCAQDITKRPDLWVRMPYPFKVSEDCLYLNIYTPDVSKVSSQSYPVLVFFHGGNNQWGSSSDWPGHILASRGMVVVTVNYRLGPFGYMSLGDRETGNYGLQDQRCALNWIQQHISSFGGDVKAVTIAGHDGGAVNVGLHMLSTYSKSLFRQAIALSGGVTSYHTIIGKPELAFNNTMKLGRYLGCTQAIAYQVWDCILTRSTSDIIQATATIPIEYSRYLFLPSIDGNEIRANPRFILENINNGLFNVPSPVPLLIGLNEEDGVEYILEDRKLGEFSDFLEIDREYLKSFAIEYAFRHNYTMNREAIAEAIISKYTFWPDPSNTWMIRKRIIDLLTDTFYVSPITQTAHLFSQAGSRIFMYVNNYNFSKNTMNMSDKHFPPWMGVCHECDLYLLFGFPYLPTDLRPLNFKNYTFTETDRNASFVFSKVVKQFVYKTNPNLPTEFQWIPYEPRGHWYMDFNYTFLQNNRSAGILRRDYKYEDAAFWNDYLPALVNYMTTTFPPEEISVRRQLMAFQVTTAVLVIVLAIVLLIALQLAYCLFSRKAVEKQERRTLVPYKEYYPSTPHVETYRLNDIN</sequence>
<name>A0A0K0EPI2_STRER</name>